<feature type="region of interest" description="Disordered" evidence="10">
    <location>
        <begin position="717"/>
        <end position="746"/>
    </location>
</feature>
<evidence type="ECO:0000256" key="5">
    <source>
        <dbReference type="ARBA" id="ARBA00022490"/>
    </source>
</evidence>
<evidence type="ECO:0000256" key="7">
    <source>
        <dbReference type="ARBA" id="ARBA00023212"/>
    </source>
</evidence>
<dbReference type="GO" id="GO:0046600">
    <property type="term" value="P:negative regulation of centriole replication"/>
    <property type="evidence" value="ECO:0007669"/>
    <property type="project" value="InterPro"/>
</dbReference>
<dbReference type="GO" id="GO:0005634">
    <property type="term" value="C:nucleus"/>
    <property type="evidence" value="ECO:0007669"/>
    <property type="project" value="UniProtKB-SubCell"/>
</dbReference>
<feature type="region of interest" description="Disordered" evidence="10">
    <location>
        <begin position="94"/>
        <end position="125"/>
    </location>
</feature>
<feature type="compositionally biased region" description="Polar residues" evidence="10">
    <location>
        <begin position="491"/>
        <end position="512"/>
    </location>
</feature>
<feature type="compositionally biased region" description="Polar residues" evidence="10">
    <location>
        <begin position="720"/>
        <end position="733"/>
    </location>
</feature>
<keyword evidence="12" id="KW-1185">Reference proteome</keyword>
<keyword evidence="7" id="KW-0206">Cytoskeleton</keyword>
<gene>
    <name evidence="11" type="primary">AVEN_35389_1</name>
    <name evidence="11" type="ORF">CDAR_44381</name>
</gene>
<dbReference type="Proteomes" id="UP001054837">
    <property type="component" value="Unassembled WGS sequence"/>
</dbReference>
<dbReference type="PANTHER" id="PTHR32078:SF1">
    <property type="entry name" value="NUCLEAR PROTEIN MDM1"/>
    <property type="match status" value="1"/>
</dbReference>
<evidence type="ECO:0000256" key="2">
    <source>
        <dbReference type="ARBA" id="ARBA00004123"/>
    </source>
</evidence>
<evidence type="ECO:0000256" key="1">
    <source>
        <dbReference type="ARBA" id="ARBA00004114"/>
    </source>
</evidence>
<dbReference type="AlphaFoldDB" id="A0AAV4QM46"/>
<evidence type="ECO:0000256" key="3">
    <source>
        <dbReference type="ARBA" id="ARBA00010494"/>
    </source>
</evidence>
<dbReference type="Pfam" id="PF15501">
    <property type="entry name" value="MDM1"/>
    <property type="match status" value="1"/>
</dbReference>
<organism evidence="11 12">
    <name type="scientific">Caerostris darwini</name>
    <dbReference type="NCBI Taxonomy" id="1538125"/>
    <lineage>
        <taxon>Eukaryota</taxon>
        <taxon>Metazoa</taxon>
        <taxon>Ecdysozoa</taxon>
        <taxon>Arthropoda</taxon>
        <taxon>Chelicerata</taxon>
        <taxon>Arachnida</taxon>
        <taxon>Araneae</taxon>
        <taxon>Araneomorphae</taxon>
        <taxon>Entelegynae</taxon>
        <taxon>Araneoidea</taxon>
        <taxon>Araneidae</taxon>
        <taxon>Caerostris</taxon>
    </lineage>
</organism>
<evidence type="ECO:0000313" key="11">
    <source>
        <dbReference type="EMBL" id="GIY10342.1"/>
    </source>
</evidence>
<dbReference type="GO" id="GO:0005814">
    <property type="term" value="C:centriole"/>
    <property type="evidence" value="ECO:0007669"/>
    <property type="project" value="UniProtKB-SubCell"/>
</dbReference>
<feature type="compositionally biased region" description="Basic and acidic residues" evidence="10">
    <location>
        <begin position="371"/>
        <end position="383"/>
    </location>
</feature>
<dbReference type="EMBL" id="BPLQ01004737">
    <property type="protein sequence ID" value="GIY10342.1"/>
    <property type="molecule type" value="Genomic_DNA"/>
</dbReference>
<name>A0AAV4QM46_9ARAC</name>
<dbReference type="PANTHER" id="PTHR32078">
    <property type="entry name" value="NUCLEAR PROTEIN MDM1"/>
    <property type="match status" value="1"/>
</dbReference>
<dbReference type="InterPro" id="IPR029136">
    <property type="entry name" value="MDM1"/>
</dbReference>
<keyword evidence="8" id="KW-0539">Nucleus</keyword>
<evidence type="ECO:0000256" key="9">
    <source>
        <dbReference type="ARBA" id="ARBA00045771"/>
    </source>
</evidence>
<feature type="region of interest" description="Disordered" evidence="10">
    <location>
        <begin position="310"/>
        <end position="519"/>
    </location>
</feature>
<dbReference type="GO" id="GO:0008017">
    <property type="term" value="F:microtubule binding"/>
    <property type="evidence" value="ECO:0007669"/>
    <property type="project" value="InterPro"/>
</dbReference>
<feature type="compositionally biased region" description="Basic and acidic residues" evidence="10">
    <location>
        <begin position="407"/>
        <end position="416"/>
    </location>
</feature>
<feature type="compositionally biased region" description="Basic and acidic residues" evidence="10">
    <location>
        <begin position="339"/>
        <end position="364"/>
    </location>
</feature>
<comment type="function">
    <text evidence="9">Microtubule-binding protein that negatively regulates centriole duplication. Binds to and stabilizes microtubules.</text>
</comment>
<evidence type="ECO:0000256" key="4">
    <source>
        <dbReference type="ARBA" id="ARBA00013508"/>
    </source>
</evidence>
<comment type="caution">
    <text evidence="11">The sequence shown here is derived from an EMBL/GenBank/DDBJ whole genome shotgun (WGS) entry which is preliminary data.</text>
</comment>
<feature type="compositionally biased region" description="Low complexity" evidence="10">
    <location>
        <begin position="478"/>
        <end position="490"/>
    </location>
</feature>
<feature type="compositionally biased region" description="Polar residues" evidence="10">
    <location>
        <begin position="430"/>
        <end position="446"/>
    </location>
</feature>
<sequence>MIGVHYGRGQYYASSKNHFKETKRIDLYLFCLNSEYKRNYVWHPQYKPLAQDVISTAPQSVIKEIGLQRRKQYPELAYRNNEVIRHDLGQHFKEADSRARSEERDVNLLSKSGPRSRSAEPGMSRHLQKSIMVQSFPPITSGRISNLPKTEEFLNISEHPSETSEYKAQFAWPRKSEDEIPCMARKSISMNVIKSSEDAVDSSLPKSKLAPVHRPCVRQKELTGSDKLADAKKKIKTEYKAKYKPFTSYVYVDGEWKKTSRLMKVPEKVIEDHAEPWFVEVTERLQKANEYRWRGLGHPLRSEEFSENFKQPCDLTPRPKRVPADLSLNKPKCHQITSKKGETKKKDIRSEIVGEKNSEKESKKQMLRRPKSAEPAKAKETVKYKRPATTPPAKSTSHSLPSKKRMPKVEEIEKISKTKTGKKQKDENAKQLSTSKKAQQSPSFSNGGKVWLQAGQPVSAVAEENNFPVKEHSDAVRPSSLTPISSASISKQEPSNNSTKTEAVTSDEQALSETKCAVPQSSVVPLTHVRTPEEVTGVKSPDPENWIVPIENSEHLEWSGVNTSDTPLKVKSPENVNEKLSEADISDEPEHITRRAKKLVQEFLLQVALQNRLTKAGNINDAPELQEKGNQLQQEKPYPSKFSSNRKVGNKADFRRIISRLGLSKKLGLLKLCGHKNLRIRKVSHQSTQLSKQRGKKGRDQLMRVLHNLFRAHYEKSKKTSASIPVTSFSTKPSRAPSRWRSLDHQ</sequence>
<protein>
    <recommendedName>
        <fullName evidence="4">Nuclear protein MDM1</fullName>
    </recommendedName>
</protein>
<feature type="compositionally biased region" description="Basic and acidic residues" evidence="10">
    <location>
        <begin position="94"/>
        <end position="106"/>
    </location>
</feature>
<evidence type="ECO:0000256" key="8">
    <source>
        <dbReference type="ARBA" id="ARBA00023242"/>
    </source>
</evidence>
<reference evidence="11 12" key="1">
    <citation type="submission" date="2021-06" db="EMBL/GenBank/DDBJ databases">
        <title>Caerostris darwini draft genome.</title>
        <authorList>
            <person name="Kono N."/>
            <person name="Arakawa K."/>
        </authorList>
    </citation>
    <scope>NUCLEOTIDE SEQUENCE [LARGE SCALE GENOMIC DNA]</scope>
</reference>
<evidence type="ECO:0000313" key="12">
    <source>
        <dbReference type="Proteomes" id="UP001054837"/>
    </source>
</evidence>
<keyword evidence="6" id="KW-0493">Microtubule</keyword>
<keyword evidence="5" id="KW-0963">Cytoplasm</keyword>
<evidence type="ECO:0000256" key="10">
    <source>
        <dbReference type="SAM" id="MobiDB-lite"/>
    </source>
</evidence>
<dbReference type="GO" id="GO:0005874">
    <property type="term" value="C:microtubule"/>
    <property type="evidence" value="ECO:0007669"/>
    <property type="project" value="UniProtKB-KW"/>
</dbReference>
<comment type="similarity">
    <text evidence="3">Belongs to the MDM1 family.</text>
</comment>
<evidence type="ECO:0000256" key="6">
    <source>
        <dbReference type="ARBA" id="ARBA00022701"/>
    </source>
</evidence>
<proteinExistence type="inferred from homology"/>
<comment type="subcellular location">
    <subcellularLocation>
        <location evidence="1">Cytoplasm</location>
        <location evidence="1">Cytoskeleton</location>
        <location evidence="1">Microtubule organizing center</location>
        <location evidence="1">Centrosome</location>
        <location evidence="1">Centriole</location>
    </subcellularLocation>
    <subcellularLocation>
        <location evidence="2">Nucleus</location>
    </subcellularLocation>
</comment>
<accession>A0AAV4QM46</accession>